<sequence length="468" mass="52818">MNTSMSEIDVLIQNMRKREPRKKVDFREDITNRHSKTVTSMNHVEPQRRPIETQSASAPRHIPRDFDTRSASAPKRILQETNDLNILHRKIVEDKPIVQTTKLSRDPSLASTYSTTTETSTTKHALNIKPSTLQFGFVEVNTAVTLRVTIRNTSKESIEIDPSLKRNTPEFKLSSVKRILHAGETYDLEVTFNPVGKDGQMGNRSVFYDSILIKTPRSIDSFKIPVHACAKVAQLAIFAGQTPLNMRKNGDFILKVANLEQFSLTLQATQRAAFAVIDVIDVLENPLECQVNPSKRILLQKNQRQNVHVMINDTIRATSSLSNSRSSINTCSNGPAFFVRIVWAELISLQRAIIYARKKSKTIVLEGSIGNIQEEFFGKATPYEAPIEWPISSCDVELLKRSLRSTKIFVSTDRIVAQTESVIDLTIDQTARPRDFDETFNSTFVRTIIPDPDATLTPKDGFTTRLFK</sequence>
<proteinExistence type="predicted"/>
<name>A0AAF3F448_9BILA</name>
<evidence type="ECO:0000313" key="2">
    <source>
        <dbReference type="Proteomes" id="UP000887575"/>
    </source>
</evidence>
<feature type="region of interest" description="Disordered" evidence="1">
    <location>
        <begin position="39"/>
        <end position="71"/>
    </location>
</feature>
<reference evidence="3" key="1">
    <citation type="submission" date="2024-02" db="UniProtKB">
        <authorList>
            <consortium name="WormBaseParasite"/>
        </authorList>
    </citation>
    <scope>IDENTIFICATION</scope>
</reference>
<evidence type="ECO:0008006" key="4">
    <source>
        <dbReference type="Google" id="ProtNLM"/>
    </source>
</evidence>
<protein>
    <recommendedName>
        <fullName evidence="4">Abnormal spindle-like microcephaly-associated protein ASH domain-containing protein</fullName>
    </recommendedName>
</protein>
<dbReference type="Proteomes" id="UP000887575">
    <property type="component" value="Unassembled WGS sequence"/>
</dbReference>
<keyword evidence="2" id="KW-1185">Reference proteome</keyword>
<dbReference type="AlphaFoldDB" id="A0AAF3F448"/>
<accession>A0AAF3F448</accession>
<dbReference type="InterPro" id="IPR013783">
    <property type="entry name" value="Ig-like_fold"/>
</dbReference>
<dbReference type="Gene3D" id="2.60.40.10">
    <property type="entry name" value="Immunoglobulins"/>
    <property type="match status" value="1"/>
</dbReference>
<dbReference type="WBParaSite" id="MBELARI_LOCUS21342">
    <property type="protein sequence ID" value="MBELARI_LOCUS21342"/>
    <property type="gene ID" value="MBELARI_LOCUS21342"/>
</dbReference>
<evidence type="ECO:0000256" key="1">
    <source>
        <dbReference type="SAM" id="MobiDB-lite"/>
    </source>
</evidence>
<evidence type="ECO:0000313" key="3">
    <source>
        <dbReference type="WBParaSite" id="MBELARI_LOCUS21342"/>
    </source>
</evidence>
<organism evidence="2 3">
    <name type="scientific">Mesorhabditis belari</name>
    <dbReference type="NCBI Taxonomy" id="2138241"/>
    <lineage>
        <taxon>Eukaryota</taxon>
        <taxon>Metazoa</taxon>
        <taxon>Ecdysozoa</taxon>
        <taxon>Nematoda</taxon>
        <taxon>Chromadorea</taxon>
        <taxon>Rhabditida</taxon>
        <taxon>Rhabditina</taxon>
        <taxon>Rhabditomorpha</taxon>
        <taxon>Rhabditoidea</taxon>
        <taxon>Rhabditidae</taxon>
        <taxon>Mesorhabditinae</taxon>
        <taxon>Mesorhabditis</taxon>
    </lineage>
</organism>